<reference evidence="2" key="1">
    <citation type="submission" date="2017-10" db="EMBL/GenBank/DDBJ databases">
        <authorList>
            <person name="Armitage A.D."/>
            <person name="Barbara D.J."/>
            <person name="Woodhall J.W."/>
            <person name="Sreenivasaprasad S."/>
            <person name="Lane C.R."/>
            <person name="Clarkson J.P."/>
            <person name="Harrison R.J."/>
        </authorList>
    </citation>
    <scope>NUCLEOTIDE SEQUENCE</scope>
    <source>
        <strain evidence="2">FERA 635</strain>
    </source>
</reference>
<sequence length="491" mass="55840">MHPSDSACPLAQLPQELLDYTIGDLPSPQDISNLSQSCKALHIKTIERLYNHISLTWKASDTTRPLTVDSQHAAQSLRPNLLLQTILAKPRYAQSITHLKLQSTGFRGYWSTWGVLPRRRKPLVKRKPDAAKDWTTEKQRLAMDAVHGVRLGRQRDGHADAFTVSHQSWYDAVLMYDLDATIALLICTCSNLASLHLGFHIGDDVVFIPRLLWSLPSIEGTKQFPRCGNLRKITLGYTRIIDEDEEESDMWSRIDWLHPHLDWKGYWAFFWCPIIQTIEMNLMDEVAHEGFQMMEFPPLCSKLTTLRLYESSVTPNTLAKLLSYSPALKTLDYEYWTTHEDSLDCGSLNAAFDVVKSTLEHLRFVSQMKSPTVYEDSLVSGMCSFHDFPVLSSLQLPPAVLLGCRPFSAPRLEESIPSSMKKLCFTDDFFGDAWGAEELTSVLNDFVEGDWGASAPQLQQIYVAIDREWLGEAEDDCLRKLCEENGLKYEL</sequence>
<name>A0A4Q4M4X7_9PLEO</name>
<evidence type="ECO:0000313" key="1">
    <source>
        <dbReference type="EMBL" id="RYN43710.1"/>
    </source>
</evidence>
<gene>
    <name evidence="1" type="ORF">AA0114_g10175</name>
    <name evidence="2" type="ORF">AA0119_g2352</name>
</gene>
<comment type="caution">
    <text evidence="1">The sequence shown here is derived from an EMBL/GenBank/DDBJ whole genome shotgun (WGS) entry which is preliminary data.</text>
</comment>
<protein>
    <recommendedName>
        <fullName evidence="5">F-box domain-containing protein</fullName>
    </recommendedName>
</protein>
<evidence type="ECO:0000313" key="3">
    <source>
        <dbReference type="Proteomes" id="UP000292402"/>
    </source>
</evidence>
<keyword evidence="4" id="KW-1185">Reference proteome</keyword>
<dbReference type="Gene3D" id="3.80.10.10">
    <property type="entry name" value="Ribonuclease Inhibitor"/>
    <property type="match status" value="1"/>
</dbReference>
<dbReference type="AlphaFoldDB" id="A0A4Q4M4X7"/>
<reference evidence="1" key="3">
    <citation type="journal article" date="2019" name="J. ISSAAS">
        <title>Genomics, evolutionary history and diagnostics of the Alternaria alternata species group including apple and Asian pear pathotypes.</title>
        <authorList>
            <person name="Armitage A.D."/>
            <person name="Cockerton H.M."/>
            <person name="Sreenivasaprasad S."/>
            <person name="Woodhall J."/>
            <person name="Lane C."/>
            <person name="Harrison R.J."/>
            <person name="Clarkson J.P."/>
        </authorList>
    </citation>
    <scope>NUCLEOTIDE SEQUENCE</scope>
    <source>
        <strain evidence="1">FERA 1082</strain>
    </source>
</reference>
<proteinExistence type="predicted"/>
<evidence type="ECO:0000313" key="2">
    <source>
        <dbReference type="EMBL" id="RYO06725.1"/>
    </source>
</evidence>
<accession>A0A4Q4M4X7</accession>
<dbReference type="EMBL" id="PDXF01000006">
    <property type="protein sequence ID" value="RYO06725.1"/>
    <property type="molecule type" value="Genomic_DNA"/>
</dbReference>
<reference evidence="2 3" key="2">
    <citation type="journal article" date="2019" name="bioRxiv">
        <title>Genomics, evolutionary history and diagnostics of the Alternaria alternata species group including apple and Asian pear pathotypes.</title>
        <authorList>
            <person name="Armitage A.D."/>
            <person name="Cockerton H.M."/>
            <person name="Sreenivasaprasad S."/>
            <person name="Woodhall J.W."/>
            <person name="Lane C.R."/>
            <person name="Harrison R.J."/>
            <person name="Clarkson J.P."/>
        </authorList>
    </citation>
    <scope>NUCLEOTIDE SEQUENCE [LARGE SCALE GENOMIC DNA]</scope>
    <source>
        <strain evidence="3">FERA 1082</strain>
        <strain evidence="2">FERA 635</strain>
    </source>
</reference>
<dbReference type="Proteomes" id="UP000293195">
    <property type="component" value="Unassembled WGS sequence"/>
</dbReference>
<evidence type="ECO:0008006" key="5">
    <source>
        <dbReference type="Google" id="ProtNLM"/>
    </source>
</evidence>
<evidence type="ECO:0000313" key="4">
    <source>
        <dbReference type="Proteomes" id="UP000293195"/>
    </source>
</evidence>
<dbReference type="OrthoDB" id="3660701at2759"/>
<organism evidence="1 3">
    <name type="scientific">Alternaria tenuissima</name>
    <dbReference type="NCBI Taxonomy" id="119927"/>
    <lineage>
        <taxon>Eukaryota</taxon>
        <taxon>Fungi</taxon>
        <taxon>Dikarya</taxon>
        <taxon>Ascomycota</taxon>
        <taxon>Pezizomycotina</taxon>
        <taxon>Dothideomycetes</taxon>
        <taxon>Pleosporomycetidae</taxon>
        <taxon>Pleosporales</taxon>
        <taxon>Pleosporineae</taxon>
        <taxon>Pleosporaceae</taxon>
        <taxon>Alternaria</taxon>
        <taxon>Alternaria sect. Alternaria</taxon>
        <taxon>Alternaria alternata complex</taxon>
    </lineage>
</organism>
<dbReference type="InterPro" id="IPR032675">
    <property type="entry name" value="LRR_dom_sf"/>
</dbReference>
<dbReference type="EMBL" id="PDXA01000043">
    <property type="protein sequence ID" value="RYN43710.1"/>
    <property type="molecule type" value="Genomic_DNA"/>
</dbReference>
<dbReference type="SUPFAM" id="SSF52047">
    <property type="entry name" value="RNI-like"/>
    <property type="match status" value="1"/>
</dbReference>
<dbReference type="Proteomes" id="UP000292402">
    <property type="component" value="Unassembled WGS sequence"/>
</dbReference>